<dbReference type="KEGG" id="mif:Metin_1128"/>
<name>D5VT79_METIM</name>
<protein>
    <submittedName>
        <fullName evidence="3">4Fe-4S ferredoxin iron-sulfur binding domain protein</fullName>
    </submittedName>
</protein>
<evidence type="ECO:0000259" key="2">
    <source>
        <dbReference type="PROSITE" id="PS51379"/>
    </source>
</evidence>
<dbReference type="InterPro" id="IPR017900">
    <property type="entry name" value="4Fe4S_Fe_S_CS"/>
</dbReference>
<dbReference type="Pfam" id="PF00037">
    <property type="entry name" value="Fer4"/>
    <property type="match status" value="1"/>
</dbReference>
<dbReference type="AlphaFoldDB" id="D5VT79"/>
<dbReference type="GeneID" id="9132145"/>
<proteinExistence type="predicted"/>
<dbReference type="CDD" id="cd00093">
    <property type="entry name" value="HTH_XRE"/>
    <property type="match status" value="1"/>
</dbReference>
<feature type="domain" description="HTH cro/C1-type" evidence="1">
    <location>
        <begin position="13"/>
        <end position="45"/>
    </location>
</feature>
<dbReference type="SUPFAM" id="SSF47413">
    <property type="entry name" value="lambda repressor-like DNA-binding domains"/>
    <property type="match status" value="1"/>
</dbReference>
<dbReference type="EMBL" id="CP002009">
    <property type="protein sequence ID" value="ADG13782.1"/>
    <property type="molecule type" value="Genomic_DNA"/>
</dbReference>
<dbReference type="GO" id="GO:0016491">
    <property type="term" value="F:oxidoreductase activity"/>
    <property type="evidence" value="ECO:0007669"/>
    <property type="project" value="UniProtKB-ARBA"/>
</dbReference>
<dbReference type="eggNOG" id="arCOG04891">
    <property type="taxonomic scope" value="Archaea"/>
</dbReference>
<feature type="domain" description="4Fe-4S ferredoxin-type" evidence="2">
    <location>
        <begin position="116"/>
        <end position="145"/>
    </location>
</feature>
<dbReference type="Gene3D" id="1.10.260.40">
    <property type="entry name" value="lambda repressor-like DNA-binding domains"/>
    <property type="match status" value="1"/>
</dbReference>
<keyword evidence="4" id="KW-1185">Reference proteome</keyword>
<dbReference type="SUPFAM" id="SSF54862">
    <property type="entry name" value="4Fe-4S ferredoxins"/>
    <property type="match status" value="1"/>
</dbReference>
<sequence>MPEHILSGIKAIVAKKLKEKGYLQREIAKKIKVDRSMVSHYLHGRFPKKKVIEFVKIIEELPPSCGSKLIHSIANDKELAKELVKELYNPKLVWDRDKCLFCGSCLVCEALTLEGETLNINFEKCYLCGECTFICPTKALTLKRDSNDKS</sequence>
<dbReference type="InterPro" id="IPR017896">
    <property type="entry name" value="4Fe4S_Fe-S-bd"/>
</dbReference>
<evidence type="ECO:0000313" key="3">
    <source>
        <dbReference type="EMBL" id="ADG13782.1"/>
    </source>
</evidence>
<dbReference type="GO" id="GO:0003677">
    <property type="term" value="F:DNA binding"/>
    <property type="evidence" value="ECO:0007669"/>
    <property type="project" value="InterPro"/>
</dbReference>
<dbReference type="OrthoDB" id="23833at2157"/>
<dbReference type="RefSeq" id="WP_013100527.1">
    <property type="nucleotide sequence ID" value="NC_014122.1"/>
</dbReference>
<dbReference type="PROSITE" id="PS51379">
    <property type="entry name" value="4FE4S_FER_2"/>
    <property type="match status" value="1"/>
</dbReference>
<gene>
    <name evidence="3" type="ordered locus">Metin_1128</name>
</gene>
<organism evidence="3 4">
    <name type="scientific">Methanocaldococcus infernus (strain DSM 11812 / JCM 15783 / ME)</name>
    <dbReference type="NCBI Taxonomy" id="573063"/>
    <lineage>
        <taxon>Archaea</taxon>
        <taxon>Methanobacteriati</taxon>
        <taxon>Methanobacteriota</taxon>
        <taxon>Methanomada group</taxon>
        <taxon>Methanococci</taxon>
        <taxon>Methanococcales</taxon>
        <taxon>Methanocaldococcaceae</taxon>
        <taxon>Methanocaldococcus</taxon>
    </lineage>
</organism>
<dbReference type="InterPro" id="IPR010982">
    <property type="entry name" value="Lambda_DNA-bd_dom_sf"/>
</dbReference>
<evidence type="ECO:0000313" key="4">
    <source>
        <dbReference type="Proteomes" id="UP000002061"/>
    </source>
</evidence>
<dbReference type="Gene3D" id="3.30.70.20">
    <property type="match status" value="1"/>
</dbReference>
<dbReference type="STRING" id="573063.Metin_1128"/>
<dbReference type="HOGENOM" id="CLU_145181_0_0_2"/>
<reference evidence="3" key="1">
    <citation type="submission" date="2010-04" db="EMBL/GenBank/DDBJ databases">
        <title>Complete sequence of Methanocaldococcus infernus ME.</title>
        <authorList>
            <consortium name="US DOE Joint Genome Institute"/>
            <person name="Lucas S."/>
            <person name="Copeland A."/>
            <person name="Lapidus A."/>
            <person name="Cheng J.-F."/>
            <person name="Bruce D."/>
            <person name="Goodwin L."/>
            <person name="Pitluck S."/>
            <person name="Munk A.C."/>
            <person name="Detter J.C."/>
            <person name="Han C."/>
            <person name="Tapia R."/>
            <person name="Land M."/>
            <person name="Hauser L."/>
            <person name="Kyrpides N."/>
            <person name="Mikhailova N."/>
            <person name="Sieprawska-Lupa M."/>
            <person name="Whitman W.B."/>
            <person name="Woyke T."/>
        </authorList>
    </citation>
    <scope>NUCLEOTIDE SEQUENCE [LARGE SCALE GENOMIC DNA]</scope>
    <source>
        <strain evidence="3">ME</strain>
    </source>
</reference>
<dbReference type="Proteomes" id="UP000002061">
    <property type="component" value="Chromosome"/>
</dbReference>
<dbReference type="InterPro" id="IPR001387">
    <property type="entry name" value="Cro/C1-type_HTH"/>
</dbReference>
<evidence type="ECO:0000259" key="1">
    <source>
        <dbReference type="PROSITE" id="PS50943"/>
    </source>
</evidence>
<dbReference type="PROSITE" id="PS50943">
    <property type="entry name" value="HTH_CROC1"/>
    <property type="match status" value="1"/>
</dbReference>
<dbReference type="PROSITE" id="PS00198">
    <property type="entry name" value="4FE4S_FER_1"/>
    <property type="match status" value="1"/>
</dbReference>
<accession>D5VT79</accession>